<dbReference type="PANTHER" id="PTHR24067">
    <property type="entry name" value="UBIQUITIN-CONJUGATING ENZYME E2"/>
    <property type="match status" value="1"/>
</dbReference>
<feature type="domain" description="UBC core" evidence="1">
    <location>
        <begin position="31"/>
        <end position="173"/>
    </location>
</feature>
<evidence type="ECO:0000313" key="3">
    <source>
        <dbReference type="Proteomes" id="UP000759131"/>
    </source>
</evidence>
<dbReference type="PROSITE" id="PS50127">
    <property type="entry name" value="UBC_2"/>
    <property type="match status" value="1"/>
</dbReference>
<dbReference type="SUPFAM" id="SSF54495">
    <property type="entry name" value="UBC-like"/>
    <property type="match status" value="1"/>
</dbReference>
<dbReference type="Proteomes" id="UP000759131">
    <property type="component" value="Unassembled WGS sequence"/>
</dbReference>
<proteinExistence type="predicted"/>
<reference evidence="2" key="1">
    <citation type="submission" date="2020-11" db="EMBL/GenBank/DDBJ databases">
        <authorList>
            <person name="Tran Van P."/>
        </authorList>
    </citation>
    <scope>NUCLEOTIDE SEQUENCE</scope>
</reference>
<dbReference type="InterPro" id="IPR050113">
    <property type="entry name" value="Ub_conjugating_enzyme"/>
</dbReference>
<accession>A0A7R9PWB2</accession>
<dbReference type="SMART" id="SM00212">
    <property type="entry name" value="UBCc"/>
    <property type="match status" value="1"/>
</dbReference>
<evidence type="ECO:0000259" key="1">
    <source>
        <dbReference type="PROSITE" id="PS50127"/>
    </source>
</evidence>
<keyword evidence="3" id="KW-1185">Reference proteome</keyword>
<organism evidence="2">
    <name type="scientific">Medioppia subpectinata</name>
    <dbReference type="NCBI Taxonomy" id="1979941"/>
    <lineage>
        <taxon>Eukaryota</taxon>
        <taxon>Metazoa</taxon>
        <taxon>Ecdysozoa</taxon>
        <taxon>Arthropoda</taxon>
        <taxon>Chelicerata</taxon>
        <taxon>Arachnida</taxon>
        <taxon>Acari</taxon>
        <taxon>Acariformes</taxon>
        <taxon>Sarcoptiformes</taxon>
        <taxon>Oribatida</taxon>
        <taxon>Brachypylina</taxon>
        <taxon>Oppioidea</taxon>
        <taxon>Oppiidae</taxon>
        <taxon>Medioppia</taxon>
    </lineage>
</organism>
<dbReference type="Gene3D" id="3.10.110.10">
    <property type="entry name" value="Ubiquitin Conjugating Enzyme"/>
    <property type="match status" value="1"/>
</dbReference>
<dbReference type="CDD" id="cd00195">
    <property type="entry name" value="UBCc_UEV"/>
    <property type="match status" value="1"/>
</dbReference>
<evidence type="ECO:0000313" key="2">
    <source>
        <dbReference type="EMBL" id="CAD7622281.1"/>
    </source>
</evidence>
<dbReference type="Pfam" id="PF00179">
    <property type="entry name" value="UQ_con"/>
    <property type="match status" value="1"/>
</dbReference>
<name>A0A7R9PWB2_9ACAR</name>
<dbReference type="EMBL" id="CAJPIZ010001007">
    <property type="protein sequence ID" value="CAG2102711.1"/>
    <property type="molecule type" value="Genomic_DNA"/>
</dbReference>
<dbReference type="EMBL" id="OC855582">
    <property type="protein sequence ID" value="CAD7622281.1"/>
    <property type="molecule type" value="Genomic_DNA"/>
</dbReference>
<dbReference type="InterPro" id="IPR000608">
    <property type="entry name" value="UBC"/>
</dbReference>
<dbReference type="AlphaFoldDB" id="A0A7R9PWB2"/>
<gene>
    <name evidence="2" type="ORF">OSB1V03_LOCUS2746</name>
</gene>
<dbReference type="InterPro" id="IPR016135">
    <property type="entry name" value="UBQ-conjugating_enzyme/RWD"/>
</dbReference>
<dbReference type="OrthoDB" id="6505639at2759"/>
<sequence>MMLSRVLRFKCKTSSFGVKYYEIDLVWEVMMASERLRREYREFMLRPVPFGSVAPTDNLLVWKVLLNGPEGTPYEGGVFELELVFPDTYPTRYPQIKFKTQIFHANISSSGGVCTTLLSDWRPTDTVLTILLAINNMLCAPNRDSAYNGRELSSHQYEEKAREWTRLYANHLR</sequence>
<protein>
    <recommendedName>
        <fullName evidence="1">UBC core domain-containing protein</fullName>
    </recommendedName>
</protein>